<accession>R6C786</accession>
<name>R6C786_9BACT</name>
<dbReference type="Proteomes" id="UP000018362">
    <property type="component" value="Unassembled WGS sequence"/>
</dbReference>
<dbReference type="PANTHER" id="PTHR42970">
    <property type="entry name" value="PECTATE LYASE C-RELATED"/>
    <property type="match status" value="1"/>
</dbReference>
<dbReference type="AlphaFoldDB" id="R6C786"/>
<proteinExistence type="predicted"/>
<keyword evidence="3" id="KW-0456">Lyase</keyword>
<reference evidence="3" key="1">
    <citation type="submission" date="2012-11" db="EMBL/GenBank/DDBJ databases">
        <title>Dependencies among metagenomic species, viruses, plasmids and units of genetic variation.</title>
        <authorList>
            <person name="Nielsen H.B."/>
            <person name="Almeida M."/>
            <person name="Juncker A.S."/>
            <person name="Rasmussen S."/>
            <person name="Li J."/>
            <person name="Sunagawa S."/>
            <person name="Plichta D."/>
            <person name="Gautier L."/>
            <person name="Le Chatelier E."/>
            <person name="Peletier E."/>
            <person name="Bonde I."/>
            <person name="Nielsen T."/>
            <person name="Manichanh C."/>
            <person name="Arumugam M."/>
            <person name="Batto J."/>
            <person name="Santos M.B.Q.D."/>
            <person name="Blom N."/>
            <person name="Borruel N."/>
            <person name="Burgdorf K.S."/>
            <person name="Boumezbeur F."/>
            <person name="Casellas F."/>
            <person name="Dore J."/>
            <person name="Guarner F."/>
            <person name="Hansen T."/>
            <person name="Hildebrand F."/>
            <person name="Kaas R.S."/>
            <person name="Kennedy S."/>
            <person name="Kristiansen K."/>
            <person name="Kultima J.R."/>
            <person name="Leonard P."/>
            <person name="Levenez F."/>
            <person name="Lund O."/>
            <person name="Moumen B."/>
            <person name="Le Paslier D."/>
            <person name="Pons N."/>
            <person name="Pedersen O."/>
            <person name="Prifti E."/>
            <person name="Qin J."/>
            <person name="Raes J."/>
            <person name="Tap J."/>
            <person name="Tims S."/>
            <person name="Ussery D.W."/>
            <person name="Yamada T."/>
            <person name="MetaHit consortium"/>
            <person name="Renault P."/>
            <person name="Sicheritz-Ponten T."/>
            <person name="Bork P."/>
            <person name="Wang J."/>
            <person name="Brunak S."/>
            <person name="Ehrlich S.D."/>
        </authorList>
    </citation>
    <scope>NUCLEOTIDE SEQUENCE [LARGE SCALE GENOMIC DNA]</scope>
</reference>
<evidence type="ECO:0000313" key="3">
    <source>
        <dbReference type="EMBL" id="CDA71380.1"/>
    </source>
</evidence>
<dbReference type="InterPro" id="IPR012334">
    <property type="entry name" value="Pectin_lyas_fold"/>
</dbReference>
<organism evidence="3 4">
    <name type="scientific">Phocaeicola coprocola CAG:162</name>
    <dbReference type="NCBI Taxonomy" id="1263040"/>
    <lineage>
        <taxon>Bacteria</taxon>
        <taxon>Pseudomonadati</taxon>
        <taxon>Bacteroidota</taxon>
        <taxon>Bacteroidia</taxon>
        <taxon>Bacteroidales</taxon>
        <taxon>Bacteroidaceae</taxon>
        <taxon>Phocaeicola</taxon>
    </lineage>
</organism>
<sequence length="485" mass="53644">MEKIIKYLFLSSLFISGVSCSDSDGQGGQIEVETLPVESEVLAFPSAEGYGKHTIGGRGGKVYEVTNLNDSGAGSLRAAVEANGPRIVVFRVSGTIKLKSKLSIRNPYITIAGQTAPGDGICLRDNFVDIGANQVIIRHIRIRLGDETNVEGDCITGRYAENIILDHVTSTWSVDECMSIYHCKNVTVQWCLVGESLFQSVHNKGYHGFGGIWGSDYSSYHHNLIVNNSSRNIRFANGSGHTDYRNNVIYNWGYNSCYGGFGTENETYNSAYFNVVANYYKPGPATEPGKVSYRIANPSIADQKGDKLGLWYIADNYIEGASEEAERVRKDNWDGGVQIDDQSFMSKIKLDEPWKVTEPVTQHSPQEAYELVLEKVGATYPQRDPVDTRIINEVRTGVATYEGVYKAVKRVADASKISGIIDTQKTVGGWPELKSEPAPLDSDHDGMPDEWELRYGLNPNDASDGSKKYDDGYTYVEKYINSLCD</sequence>
<gene>
    <name evidence="3" type="ORF">BN509_02250</name>
</gene>
<dbReference type="PROSITE" id="PS51257">
    <property type="entry name" value="PROKAR_LIPOPROTEIN"/>
    <property type="match status" value="1"/>
</dbReference>
<evidence type="ECO:0000313" key="4">
    <source>
        <dbReference type="Proteomes" id="UP000018362"/>
    </source>
</evidence>
<dbReference type="InterPro" id="IPR011050">
    <property type="entry name" value="Pectin_lyase_fold/virulence"/>
</dbReference>
<evidence type="ECO:0000256" key="1">
    <source>
        <dbReference type="ARBA" id="ARBA00022723"/>
    </source>
</evidence>
<comment type="caution">
    <text evidence="3">The sequence shown here is derived from an EMBL/GenBank/DDBJ whole genome shotgun (WGS) entry which is preliminary data.</text>
</comment>
<dbReference type="RefSeq" id="WP_022126361.1">
    <property type="nucleotide sequence ID" value="NZ_FR881026.1"/>
</dbReference>
<dbReference type="SUPFAM" id="SSF51126">
    <property type="entry name" value="Pectin lyase-like"/>
    <property type="match status" value="1"/>
</dbReference>
<dbReference type="Gene3D" id="2.160.20.10">
    <property type="entry name" value="Single-stranded right-handed beta-helix, Pectin lyase-like"/>
    <property type="match status" value="1"/>
</dbReference>
<evidence type="ECO:0000256" key="2">
    <source>
        <dbReference type="ARBA" id="ARBA00023180"/>
    </source>
</evidence>
<keyword evidence="1" id="KW-0479">Metal-binding</keyword>
<dbReference type="PANTHER" id="PTHR42970:SF1">
    <property type="entry name" value="PECTATE LYASE C-RELATED"/>
    <property type="match status" value="1"/>
</dbReference>
<dbReference type="GO" id="GO:0016829">
    <property type="term" value="F:lyase activity"/>
    <property type="evidence" value="ECO:0007669"/>
    <property type="project" value="UniProtKB-KW"/>
</dbReference>
<dbReference type="EMBL" id="CBCJ010000171">
    <property type="protein sequence ID" value="CDA71380.1"/>
    <property type="molecule type" value="Genomic_DNA"/>
</dbReference>
<dbReference type="GO" id="GO:0046872">
    <property type="term" value="F:metal ion binding"/>
    <property type="evidence" value="ECO:0007669"/>
    <property type="project" value="UniProtKB-KW"/>
</dbReference>
<protein>
    <submittedName>
        <fullName evidence="3">Pectate lyase</fullName>
    </submittedName>
</protein>
<keyword evidence="2" id="KW-0325">Glycoprotein</keyword>
<dbReference type="InterPro" id="IPR052063">
    <property type="entry name" value="Polysaccharide_Lyase_1"/>
</dbReference>